<evidence type="ECO:0000313" key="2">
    <source>
        <dbReference type="Proteomes" id="UP001056120"/>
    </source>
</evidence>
<name>A0ACB9IRV6_9ASTR</name>
<reference evidence="2" key="1">
    <citation type="journal article" date="2022" name="Mol. Ecol. Resour.">
        <title>The genomes of chicory, endive, great burdock and yacon provide insights into Asteraceae palaeo-polyploidization history and plant inulin production.</title>
        <authorList>
            <person name="Fan W."/>
            <person name="Wang S."/>
            <person name="Wang H."/>
            <person name="Wang A."/>
            <person name="Jiang F."/>
            <person name="Liu H."/>
            <person name="Zhao H."/>
            <person name="Xu D."/>
            <person name="Zhang Y."/>
        </authorList>
    </citation>
    <scope>NUCLEOTIDE SEQUENCE [LARGE SCALE GENOMIC DNA]</scope>
    <source>
        <strain evidence="2">cv. Yunnan</strain>
    </source>
</reference>
<reference evidence="1 2" key="2">
    <citation type="journal article" date="2022" name="Mol. Ecol. Resour.">
        <title>The genomes of chicory, endive, great burdock and yacon provide insights into Asteraceae paleo-polyploidization history and plant inulin production.</title>
        <authorList>
            <person name="Fan W."/>
            <person name="Wang S."/>
            <person name="Wang H."/>
            <person name="Wang A."/>
            <person name="Jiang F."/>
            <person name="Liu H."/>
            <person name="Zhao H."/>
            <person name="Xu D."/>
            <person name="Zhang Y."/>
        </authorList>
    </citation>
    <scope>NUCLEOTIDE SEQUENCE [LARGE SCALE GENOMIC DNA]</scope>
    <source>
        <strain evidence="2">cv. Yunnan</strain>
        <tissue evidence="1">Leaves</tissue>
    </source>
</reference>
<dbReference type="Proteomes" id="UP001056120">
    <property type="component" value="Linkage Group LG07"/>
</dbReference>
<sequence length="79" mass="8901">MMAEGTRSKSLDEGLKQVQESNRQLRQDVDSISTCMEDQKKLGSQVRHAGPQQKSTSLSQLSTIEEYSIHLKADEETFT</sequence>
<accession>A0ACB9IRV6</accession>
<proteinExistence type="predicted"/>
<protein>
    <submittedName>
        <fullName evidence="1">Uncharacterized protein</fullName>
    </submittedName>
</protein>
<evidence type="ECO:0000313" key="1">
    <source>
        <dbReference type="EMBL" id="KAI3810546.1"/>
    </source>
</evidence>
<organism evidence="1 2">
    <name type="scientific">Smallanthus sonchifolius</name>
    <dbReference type="NCBI Taxonomy" id="185202"/>
    <lineage>
        <taxon>Eukaryota</taxon>
        <taxon>Viridiplantae</taxon>
        <taxon>Streptophyta</taxon>
        <taxon>Embryophyta</taxon>
        <taxon>Tracheophyta</taxon>
        <taxon>Spermatophyta</taxon>
        <taxon>Magnoliopsida</taxon>
        <taxon>eudicotyledons</taxon>
        <taxon>Gunneridae</taxon>
        <taxon>Pentapetalae</taxon>
        <taxon>asterids</taxon>
        <taxon>campanulids</taxon>
        <taxon>Asterales</taxon>
        <taxon>Asteraceae</taxon>
        <taxon>Asteroideae</taxon>
        <taxon>Heliantheae alliance</taxon>
        <taxon>Millerieae</taxon>
        <taxon>Smallanthus</taxon>
    </lineage>
</organism>
<dbReference type="EMBL" id="CM042024">
    <property type="protein sequence ID" value="KAI3810546.1"/>
    <property type="molecule type" value="Genomic_DNA"/>
</dbReference>
<keyword evidence="2" id="KW-1185">Reference proteome</keyword>
<gene>
    <name evidence="1" type="ORF">L1987_20164</name>
</gene>
<comment type="caution">
    <text evidence="1">The sequence shown here is derived from an EMBL/GenBank/DDBJ whole genome shotgun (WGS) entry which is preliminary data.</text>
</comment>